<dbReference type="AlphaFoldDB" id="A0A0H5PZZ6"/>
<organism evidence="1">
    <name type="scientific">uncultured prokaryote</name>
    <dbReference type="NCBI Taxonomy" id="198431"/>
    <lineage>
        <taxon>unclassified sequences</taxon>
        <taxon>environmental samples</taxon>
    </lineage>
</organism>
<proteinExistence type="predicted"/>
<protein>
    <submittedName>
        <fullName evidence="1">Uncharacterized protein</fullName>
    </submittedName>
</protein>
<reference evidence="1" key="1">
    <citation type="submission" date="2015-06" db="EMBL/GenBank/DDBJ databases">
        <authorList>
            <person name="Joergensen T."/>
        </authorList>
    </citation>
    <scope>NUCLEOTIDE SEQUENCE</scope>
    <source>
        <strain evidence="1">RGRH0343</strain>
    </source>
</reference>
<evidence type="ECO:0000313" key="1">
    <source>
        <dbReference type="EMBL" id="CRY94744.1"/>
    </source>
</evidence>
<accession>A0A0H5PZZ6</accession>
<sequence>MPAPLPTTGQKITDLSERLTRHEAMYERALIRGNLEGMYRELAIITEVAQEISRCLAPLVHVVPQE</sequence>
<reference evidence="1" key="2">
    <citation type="submission" date="2015-07" db="EMBL/GenBank/DDBJ databases">
        <title>Plasmids, circular viruses and viroids from rat gut.</title>
        <authorList>
            <person name="Jorgensen T.J."/>
            <person name="Hansen M.A."/>
            <person name="Xu Z."/>
            <person name="Tabak M.A."/>
            <person name="Sorensen S.J."/>
            <person name="Hansen L.H."/>
        </authorList>
    </citation>
    <scope>NUCLEOTIDE SEQUENCE</scope>
    <source>
        <strain evidence="1">RGRH0343</strain>
    </source>
</reference>
<name>A0A0H5PZZ6_9ZZZZ</name>
<dbReference type="EMBL" id="LN853010">
    <property type="protein sequence ID" value="CRY94744.1"/>
    <property type="molecule type" value="Genomic_DNA"/>
</dbReference>